<feature type="compositionally biased region" description="Basic and acidic residues" evidence="1">
    <location>
        <begin position="140"/>
        <end position="153"/>
    </location>
</feature>
<evidence type="ECO:0000313" key="2">
    <source>
        <dbReference type="EMBL" id="APU12487.1"/>
    </source>
</evidence>
<feature type="region of interest" description="Disordered" evidence="1">
    <location>
        <begin position="39"/>
        <end position="100"/>
    </location>
</feature>
<dbReference type="EMBL" id="CP016076">
    <property type="protein sequence ID" value="APU12487.1"/>
    <property type="molecule type" value="Genomic_DNA"/>
</dbReference>
<feature type="compositionally biased region" description="Basic and acidic residues" evidence="1">
    <location>
        <begin position="165"/>
        <end position="174"/>
    </location>
</feature>
<protein>
    <submittedName>
        <fullName evidence="2">Uncharacterized protein</fullName>
    </submittedName>
</protein>
<accession>A0AAC9PQ20</accession>
<feature type="region of interest" description="Disordered" evidence="1">
    <location>
        <begin position="120"/>
        <end position="240"/>
    </location>
</feature>
<dbReference type="KEGG" id="acad:UA74_02000"/>
<name>A0AAC9PQ20_9PSEU</name>
<evidence type="ECO:0000256" key="1">
    <source>
        <dbReference type="SAM" id="MobiDB-lite"/>
    </source>
</evidence>
<proteinExistence type="predicted"/>
<reference evidence="3" key="1">
    <citation type="submission" date="2016-06" db="EMBL/GenBank/DDBJ databases">
        <title>Complete genome sequence of Actinoalloteichus fjordicus DSM 46855 (=ADI127-17), type strain of the new species Actinoalloteichus fjordicus.</title>
        <authorList>
            <person name="Ruckert C."/>
            <person name="Nouioui I."/>
            <person name="Willmese J."/>
            <person name="van Wezel G."/>
            <person name="Klenk H.-P."/>
            <person name="Kalinowski J."/>
            <person name="Zotchev S.B."/>
        </authorList>
    </citation>
    <scope>NUCLEOTIDE SEQUENCE [LARGE SCALE GENOMIC DNA]</scope>
    <source>
        <strain evidence="3">ADI127-7</strain>
    </source>
</reference>
<dbReference type="AlphaFoldDB" id="A0AAC9PQ20"/>
<keyword evidence="3" id="KW-1185">Reference proteome</keyword>
<gene>
    <name evidence="2" type="ORF">UA74_02000</name>
</gene>
<dbReference type="Proteomes" id="UP000185511">
    <property type="component" value="Chromosome"/>
</dbReference>
<dbReference type="RefSeq" id="WP_075738367.1">
    <property type="nucleotide sequence ID" value="NZ_CP016076.1"/>
</dbReference>
<sequence>MTPPDDIAARLRAALSGLRSHELRDIHRHLTRNLRPFLDQLDADSGDPGLHSTSALFTEGPQASGPATDQDHVPESGAGGGPVCAGSGDDRPSLPGLGDTDLVNADLLNAEAGNAEIIDTDGAEAGDVHANTRAAGTGRVETERPPDSRERFLRGGRPGGPGAPDRPDRREPTGQDRQPAGRGQPQRCADGAPQAVPPTAMSCGRRSGGLVTTPVEDGLGTPVGSAGEERRAAAGGDRGRCRRTAILPR</sequence>
<organism evidence="2 3">
    <name type="scientific">Actinoalloteichus fjordicus</name>
    <dbReference type="NCBI Taxonomy" id="1612552"/>
    <lineage>
        <taxon>Bacteria</taxon>
        <taxon>Bacillati</taxon>
        <taxon>Actinomycetota</taxon>
        <taxon>Actinomycetes</taxon>
        <taxon>Pseudonocardiales</taxon>
        <taxon>Pseudonocardiaceae</taxon>
        <taxon>Actinoalloteichus</taxon>
    </lineage>
</organism>
<evidence type="ECO:0000313" key="3">
    <source>
        <dbReference type="Proteomes" id="UP000185511"/>
    </source>
</evidence>